<feature type="region of interest" description="Disordered" evidence="2">
    <location>
        <begin position="1082"/>
        <end position="1102"/>
    </location>
</feature>
<feature type="chain" id="PRO_5015967222" description="Alpha-2-macroglobulin domain-containing protein" evidence="3">
    <location>
        <begin position="23"/>
        <end position="1846"/>
    </location>
</feature>
<evidence type="ECO:0000259" key="4">
    <source>
        <dbReference type="SMART" id="SM01360"/>
    </source>
</evidence>
<feature type="domain" description="Alpha-2-macroglobulin" evidence="4">
    <location>
        <begin position="1111"/>
        <end position="1201"/>
    </location>
</feature>
<protein>
    <recommendedName>
        <fullName evidence="4">Alpha-2-macroglobulin domain-containing protein</fullName>
    </recommendedName>
</protein>
<comment type="caution">
    <text evidence="5">The sequence shown here is derived from an EMBL/GenBank/DDBJ whole genome shotgun (WGS) entry which is preliminary data.</text>
</comment>
<keyword evidence="6" id="KW-1185">Reference proteome</keyword>
<keyword evidence="3" id="KW-0732">Signal</keyword>
<feature type="signal peptide" evidence="3">
    <location>
        <begin position="1"/>
        <end position="22"/>
    </location>
</feature>
<dbReference type="InterPro" id="IPR002890">
    <property type="entry name" value="MG2"/>
</dbReference>
<sequence>MINIRHIITAAVAMLCSLQLLAMNDNRQPDFAFPAQVAKNAGIKLDKALRSSDFKEVIHQYINLQLARTSIDPDSIQEAIIMADSLTPRITDRFCRSIMLMLTARVYTDFFTANRWKYDARDLPLNPLPENISSWSGRQFRYEIDRLINEAMADPKSLSKEPAGAYSGIIKSDSKQKLYYPTLLDFMSWQAADIYNRIGSRDKAHDMLGYITRWSAPGSAPYVMAMTRMIESERQNDTSYDEWQTEVYRRLRELYDHTDGQQRCIPLEAIAKGGNNSTDRQWIYGQLKKVIAEYPAFYNINSLKNSLHLIETKSVAITTREVCAPGEDLTIKVQSSNASVARILLYRLPDMLVFDRYFRLKPDSKVNRIDSRTVKFDGTVPFSSDTTVTFQINSPGYYIVVPEINGVSPYKQSYEIIHCTSMATGLLSFDRQTAIVVNPVNGQPTENATVAVYRHRYNERPSAPLLTAATGSDGMATIDALSHDGSYRIVTKKGNDAYTIPLNLYIPQHRTADERIFVQGFTDLALYRPGDKINWMGVVYKTTPGRKQTIADREISVRMINASGQPVDTLTSTTDRFGRVSGDFTIPKGELTGYYRLLFETAEKQTIGNVGFEVSDYKLPTFKIEITAIVKDSPVKGAVTVNGTASTYSGMPLAGAAVKTSVSKIGWAWWRRANGNSFYTSPDTLTDGVGSFSVVIPAEVLSPAELSHELLSATVTVTSSTSESQTASRMFTLGMPYHISATVPSDINIDRPANLNIRITGPDGKEITDTLQWEIMRDSAVVASGQSASDRPLDLDGLGLTSGIYSLRLSLLEKDCSPLTVSDIALYRMSDPLPPRDEPLWVPQLSYSGGEPVVFGTPAGRSFVLMTVWTTDSIMSRRWLTLDGGIHTLPSEIPQSIERATISLMSTRNYRSTVKDITVTNPAAPKGLRIVLDTFRDRVTPGSEEKWTIRVVPADTALSPEQKAVIVDMYNAALDKLAPHSLTMHLEETGGKSLSTTPPNTGDNFSSTAETIFKWLPTRNVDAPGFNTYGRSFFESAGNGILYETVTTAGGVGMTRSVMMKSMKTAAKAEAVTEDCMLADDETANDTGAPESGEQKTNDADGQYRPSEIALAMFRPMLTTDENGLLALTFTVPDANTTWRFIATGFDTSLRHTTEIRDITASKRIMVTPNPPRFLRNGDEADIEVAVFNNSDHAVTARVINEWFDPANGHVIGRHEQTTEIQPMLSVKSTSTITVPSEGQMLGFRTRAVTSDGSDGQQNIVPLLPAETPVVQSDNFYLAPDDSVYSMSLPKAAKDMKLTLTYCDNPLWFVITALPGIQTPGLRTAPDAAAAVFSTVVARKIMARYPEVAKAVRHWSESADSDSTLTSMLERNPDLKTLLLKSTPWQQEAMSDTERIRRLSMLFDRAQTDQAYNDAIELLEKLRQTDGGMAWNTFYPRSSEWATEAVAAILGELNRIGYFPTGDKRLKAIYHSALGYIQYGAAKALTADPKHTDITFAMLASAAPGFTPSADGQRIIDRTLQSVIERWKSLTVQDKIEAALLLISYNRRAVASEIMKSVDEYSVSNPQLGMWWPSTGSSVYRSGNVLTAARALLAYSMLSPESPQIDPIRQWIIIQNQAMNWGTAPAVSHIVASLLASSPAWVEKAGSVTITVDRKDIAVTPEPYTGSLRASLPAKGTTLTIARSNDTPAWGAVISRYTAVPADIEARPCEGLSIEKRLLRMAPDGSWKEVTELNNGDRVKVVLTVKAGRDIDYLAITDQRAACLEPADQLPEPIWSEGVCFYRENLDTETRIFIDRLRKGTYILTYEMWVNNAGSYASGIATAQSQYAPELTAHSSGSRLNVKRSD</sequence>
<reference evidence="6" key="1">
    <citation type="submission" date="2018-02" db="EMBL/GenBank/DDBJ databases">
        <authorList>
            <person name="Clavel T."/>
            <person name="Strowig T."/>
        </authorList>
    </citation>
    <scope>NUCLEOTIDE SEQUENCE [LARGE SCALE GENOMIC DNA]</scope>
    <source>
        <strain evidence="6">DSM 100764</strain>
    </source>
</reference>
<organism evidence="5 6">
    <name type="scientific">Paramuribaculum intestinale</name>
    <dbReference type="NCBI Taxonomy" id="2094151"/>
    <lineage>
        <taxon>Bacteria</taxon>
        <taxon>Pseudomonadati</taxon>
        <taxon>Bacteroidota</taxon>
        <taxon>Bacteroidia</taxon>
        <taxon>Bacteroidales</taxon>
        <taxon>Muribaculaceae</taxon>
        <taxon>Paramuribaculum</taxon>
    </lineage>
</organism>
<dbReference type="SMART" id="SM01360">
    <property type="entry name" value="A2M"/>
    <property type="match status" value="1"/>
</dbReference>
<accession>A0A2V1J1B7</accession>
<evidence type="ECO:0000256" key="3">
    <source>
        <dbReference type="SAM" id="SignalP"/>
    </source>
</evidence>
<evidence type="ECO:0000313" key="5">
    <source>
        <dbReference type="EMBL" id="PWB09785.1"/>
    </source>
</evidence>
<dbReference type="EMBL" id="PUBV01000001">
    <property type="protein sequence ID" value="PWB09785.1"/>
    <property type="molecule type" value="Genomic_DNA"/>
</dbReference>
<dbReference type="Pfam" id="PF00207">
    <property type="entry name" value="A2M"/>
    <property type="match status" value="1"/>
</dbReference>
<dbReference type="InterPro" id="IPR051802">
    <property type="entry name" value="YfhM-like"/>
</dbReference>
<dbReference type="PANTHER" id="PTHR40094">
    <property type="entry name" value="ALPHA-2-MACROGLOBULIN HOMOLOG"/>
    <property type="match status" value="1"/>
</dbReference>
<dbReference type="Proteomes" id="UP000244925">
    <property type="component" value="Unassembled WGS sequence"/>
</dbReference>
<evidence type="ECO:0000256" key="1">
    <source>
        <dbReference type="ARBA" id="ARBA00010556"/>
    </source>
</evidence>
<dbReference type="PANTHER" id="PTHR40094:SF1">
    <property type="entry name" value="UBIQUITIN DOMAIN-CONTAINING PROTEIN"/>
    <property type="match status" value="1"/>
</dbReference>
<dbReference type="InterPro" id="IPR041246">
    <property type="entry name" value="Bact_MG10"/>
</dbReference>
<dbReference type="Pfam" id="PF17973">
    <property type="entry name" value="bMG10"/>
    <property type="match status" value="1"/>
</dbReference>
<dbReference type="Gene3D" id="2.60.40.1930">
    <property type="match status" value="1"/>
</dbReference>
<dbReference type="GO" id="GO:0004866">
    <property type="term" value="F:endopeptidase inhibitor activity"/>
    <property type="evidence" value="ECO:0007669"/>
    <property type="project" value="InterPro"/>
</dbReference>
<name>A0A2V1J1B7_9BACT</name>
<proteinExistence type="inferred from homology"/>
<dbReference type="Pfam" id="PF01835">
    <property type="entry name" value="MG2"/>
    <property type="match status" value="1"/>
</dbReference>
<dbReference type="InterPro" id="IPR001599">
    <property type="entry name" value="Macroglobln_a2"/>
</dbReference>
<gene>
    <name evidence="5" type="ORF">C5O25_00840</name>
</gene>
<evidence type="ECO:0000313" key="6">
    <source>
        <dbReference type="Proteomes" id="UP000244925"/>
    </source>
</evidence>
<comment type="similarity">
    <text evidence="1">Belongs to the protease inhibitor I39 (alpha-2-macroglobulin) family. Bacterial alpha-2-macroglobulin subfamily.</text>
</comment>
<evidence type="ECO:0000256" key="2">
    <source>
        <dbReference type="SAM" id="MobiDB-lite"/>
    </source>
</evidence>